<dbReference type="FunFam" id="2.60.40.10:FF:000107">
    <property type="entry name" value="Myosin, light chain kinase a"/>
    <property type="match status" value="1"/>
</dbReference>
<dbReference type="InterPro" id="IPR007110">
    <property type="entry name" value="Ig-like_dom"/>
</dbReference>
<feature type="domain" description="Ig-like" evidence="6">
    <location>
        <begin position="99"/>
        <end position="177"/>
    </location>
</feature>
<dbReference type="Proteomes" id="UP000507470">
    <property type="component" value="Unassembled WGS sequence"/>
</dbReference>
<organism evidence="7 8">
    <name type="scientific">Mytilus coruscus</name>
    <name type="common">Sea mussel</name>
    <dbReference type="NCBI Taxonomy" id="42192"/>
    <lineage>
        <taxon>Eukaryota</taxon>
        <taxon>Metazoa</taxon>
        <taxon>Spiralia</taxon>
        <taxon>Lophotrochozoa</taxon>
        <taxon>Mollusca</taxon>
        <taxon>Bivalvia</taxon>
        <taxon>Autobranchia</taxon>
        <taxon>Pteriomorphia</taxon>
        <taxon>Mytilida</taxon>
        <taxon>Mytiloidea</taxon>
        <taxon>Mytilidae</taxon>
        <taxon>Mytilinae</taxon>
        <taxon>Mytilus</taxon>
    </lineage>
</organism>
<gene>
    <name evidence="7" type="ORF">MCOR_50036</name>
</gene>
<evidence type="ECO:0000256" key="2">
    <source>
        <dbReference type="ARBA" id="ARBA00022490"/>
    </source>
</evidence>
<evidence type="ECO:0000256" key="3">
    <source>
        <dbReference type="ARBA" id="ARBA00022553"/>
    </source>
</evidence>
<evidence type="ECO:0000256" key="4">
    <source>
        <dbReference type="ARBA" id="ARBA00023157"/>
    </source>
</evidence>
<evidence type="ECO:0000313" key="8">
    <source>
        <dbReference type="Proteomes" id="UP000507470"/>
    </source>
</evidence>
<dbReference type="AlphaFoldDB" id="A0A6J8ED14"/>
<protein>
    <submittedName>
        <fullName evidence="7">MYBPC1</fullName>
    </submittedName>
</protein>
<evidence type="ECO:0000256" key="1">
    <source>
        <dbReference type="ARBA" id="ARBA00004496"/>
    </source>
</evidence>
<dbReference type="GO" id="GO:0005737">
    <property type="term" value="C:cytoplasm"/>
    <property type="evidence" value="ECO:0007669"/>
    <property type="project" value="UniProtKB-SubCell"/>
</dbReference>
<dbReference type="PROSITE" id="PS50835">
    <property type="entry name" value="IG_LIKE"/>
    <property type="match status" value="2"/>
</dbReference>
<sequence length="179" mass="20530">MFTPKIHMYYCTEGDSIELSCSVYTDNIEVEWYKDVNELHECTNISITSNGNHRMLTILETTVTDSGTYFVKAQNAVMKISLTVKAIFKRRLVDKTNMEGLDTNLECETEEKNCNVRWFRNNVEITDEQDRMKIETTQGRVHTLFISKTSLEDSGTYSIKIKGVKSIAQLDVKGNISYS</sequence>
<dbReference type="InterPro" id="IPR052385">
    <property type="entry name" value="Obscurin/Obscurin-like_Reg"/>
</dbReference>
<reference evidence="7 8" key="1">
    <citation type="submission" date="2020-06" db="EMBL/GenBank/DDBJ databases">
        <authorList>
            <person name="Li R."/>
            <person name="Bekaert M."/>
        </authorList>
    </citation>
    <scope>NUCLEOTIDE SEQUENCE [LARGE SCALE GENOMIC DNA]</scope>
    <source>
        <strain evidence="8">wild</strain>
    </source>
</reference>
<evidence type="ECO:0000259" key="6">
    <source>
        <dbReference type="PROSITE" id="PS50835"/>
    </source>
</evidence>
<dbReference type="InterPro" id="IPR013783">
    <property type="entry name" value="Ig-like_fold"/>
</dbReference>
<keyword evidence="8" id="KW-1185">Reference proteome</keyword>
<feature type="domain" description="Ig-like" evidence="6">
    <location>
        <begin position="4"/>
        <end position="83"/>
    </location>
</feature>
<evidence type="ECO:0000256" key="5">
    <source>
        <dbReference type="ARBA" id="ARBA00023319"/>
    </source>
</evidence>
<comment type="subcellular location">
    <subcellularLocation>
        <location evidence="1">Cytoplasm</location>
    </subcellularLocation>
</comment>
<dbReference type="SMART" id="SM00409">
    <property type="entry name" value="IG"/>
    <property type="match status" value="2"/>
</dbReference>
<dbReference type="Pfam" id="PF07679">
    <property type="entry name" value="I-set"/>
    <property type="match status" value="2"/>
</dbReference>
<keyword evidence="4" id="KW-1015">Disulfide bond</keyword>
<name>A0A6J8ED14_MYTCO</name>
<evidence type="ECO:0000313" key="7">
    <source>
        <dbReference type="EMBL" id="CAC5417542.1"/>
    </source>
</evidence>
<dbReference type="PANTHER" id="PTHR35971">
    <property type="entry name" value="SI:DKEY-31G6.6"/>
    <property type="match status" value="1"/>
</dbReference>
<dbReference type="Gene3D" id="2.60.40.10">
    <property type="entry name" value="Immunoglobulins"/>
    <property type="match status" value="2"/>
</dbReference>
<dbReference type="InterPro" id="IPR003599">
    <property type="entry name" value="Ig_sub"/>
</dbReference>
<dbReference type="InterPro" id="IPR036179">
    <property type="entry name" value="Ig-like_dom_sf"/>
</dbReference>
<dbReference type="PANTHER" id="PTHR35971:SF5">
    <property type="entry name" value="OBSCURIN LIKE CYTOSKELETAL ADAPTOR 1"/>
    <property type="match status" value="1"/>
</dbReference>
<dbReference type="EMBL" id="CACVKT020008759">
    <property type="protein sequence ID" value="CAC5417542.1"/>
    <property type="molecule type" value="Genomic_DNA"/>
</dbReference>
<keyword evidence="5" id="KW-0393">Immunoglobulin domain</keyword>
<dbReference type="InterPro" id="IPR013098">
    <property type="entry name" value="Ig_I-set"/>
</dbReference>
<keyword evidence="3" id="KW-0597">Phosphoprotein</keyword>
<proteinExistence type="predicted"/>
<accession>A0A6J8ED14</accession>
<dbReference type="OrthoDB" id="6115582at2759"/>
<dbReference type="SUPFAM" id="SSF48726">
    <property type="entry name" value="Immunoglobulin"/>
    <property type="match status" value="2"/>
</dbReference>
<keyword evidence="2" id="KW-0963">Cytoplasm</keyword>